<evidence type="ECO:0000313" key="4">
    <source>
        <dbReference type="Proteomes" id="UP000654075"/>
    </source>
</evidence>
<dbReference type="AlphaFoldDB" id="A0A813E6K6"/>
<evidence type="ECO:0000313" key="3">
    <source>
        <dbReference type="EMBL" id="CAE8594564.1"/>
    </source>
</evidence>
<feature type="compositionally biased region" description="Low complexity" evidence="1">
    <location>
        <begin position="796"/>
        <end position="810"/>
    </location>
</feature>
<gene>
    <name evidence="3" type="ORF">PGLA1383_LOCUS13097</name>
</gene>
<feature type="region of interest" description="Disordered" evidence="1">
    <location>
        <begin position="777"/>
        <end position="810"/>
    </location>
</feature>
<organism evidence="3 4">
    <name type="scientific">Polarella glacialis</name>
    <name type="common">Dinoflagellate</name>
    <dbReference type="NCBI Taxonomy" id="89957"/>
    <lineage>
        <taxon>Eukaryota</taxon>
        <taxon>Sar</taxon>
        <taxon>Alveolata</taxon>
        <taxon>Dinophyceae</taxon>
        <taxon>Suessiales</taxon>
        <taxon>Suessiaceae</taxon>
        <taxon>Polarella</taxon>
    </lineage>
</organism>
<evidence type="ECO:0000256" key="1">
    <source>
        <dbReference type="SAM" id="MobiDB-lite"/>
    </source>
</evidence>
<dbReference type="EMBL" id="CAJNNV010007165">
    <property type="protein sequence ID" value="CAE8594564.1"/>
    <property type="molecule type" value="Genomic_DNA"/>
</dbReference>
<feature type="non-terminal residue" evidence="3">
    <location>
        <position position="1"/>
    </location>
</feature>
<keyword evidence="2" id="KW-1133">Transmembrane helix</keyword>
<keyword evidence="2" id="KW-0812">Transmembrane</keyword>
<dbReference type="OrthoDB" id="438545at2759"/>
<protein>
    <submittedName>
        <fullName evidence="3">Uncharacterized protein</fullName>
    </submittedName>
</protein>
<dbReference type="Proteomes" id="UP000654075">
    <property type="component" value="Unassembled WGS sequence"/>
</dbReference>
<proteinExistence type="predicted"/>
<keyword evidence="2" id="KW-0472">Membrane</keyword>
<reference evidence="3" key="1">
    <citation type="submission" date="2021-02" db="EMBL/GenBank/DDBJ databases">
        <authorList>
            <person name="Dougan E. K."/>
            <person name="Rhodes N."/>
            <person name="Thang M."/>
            <person name="Chan C."/>
        </authorList>
    </citation>
    <scope>NUCLEOTIDE SEQUENCE</scope>
</reference>
<dbReference type="InterPro" id="IPR036322">
    <property type="entry name" value="WD40_repeat_dom_sf"/>
</dbReference>
<comment type="caution">
    <text evidence="3">The sequence shown here is derived from an EMBL/GenBank/DDBJ whole genome shotgun (WGS) entry which is preliminary data.</text>
</comment>
<feature type="transmembrane region" description="Helical" evidence="2">
    <location>
        <begin position="605"/>
        <end position="630"/>
    </location>
</feature>
<evidence type="ECO:0000256" key="2">
    <source>
        <dbReference type="SAM" id="Phobius"/>
    </source>
</evidence>
<name>A0A813E6K6_POLGL</name>
<feature type="transmembrane region" description="Helical" evidence="2">
    <location>
        <begin position="833"/>
        <end position="851"/>
    </location>
</feature>
<keyword evidence="4" id="KW-1185">Reference proteome</keyword>
<feature type="compositionally biased region" description="Basic and acidic residues" evidence="1">
    <location>
        <begin position="777"/>
        <end position="794"/>
    </location>
</feature>
<dbReference type="SUPFAM" id="SSF50978">
    <property type="entry name" value="WD40 repeat-like"/>
    <property type="match status" value="1"/>
</dbReference>
<sequence length="852" mass="92935">SSPSQKVALKRLQDLKRLKIWDKRTVEKITLFQQRPVSDLSLFLAGKSLKYCNVKTTSCQTGDDDIEMGTGTDEIWNDDKEMQFPTLFQGKMSSGEQTQQLLPFLRRVLPLFDATLRELQSIQGFGAVSQEQGPSQARCSLPTAFVAGYIGAPLCVSDVTICPQWYGADHALALYTWPQALKAPASVGSALDSFMRPMRSIAGLHPMLTGASSSTRPARCLYSFCRLSSLTVVNGRPHLIVAGSEMGSLLVYDLRAKARSPTELMGSPSCGEGVQEALNPDPDIAHFEGPVWVPSAFSTDIFAISSSSNTKSGRDTDFGSEDMQLLGGDLGGGLHNVEICCVRCSDTANGDSLIFAMDAMGVVSFWRVLELWAGIKLALQGSLSLAQDVHCLGGFLSASYLCVHPQQQAQFVAISTSGVRQANRQRSTTSTADGPNSLELLRHPDEDEDGLSFVGAFTTQPCSAAFNPFFPGLLLVAYAEGDLAIFDCSICVPVTHWSSAVAKAPRGCISVAWSTRRPCVFFVKCGDSLDARMCGLGLAVVTMLSLSLAMDQRGFSLFTLPKASKPSTRTSLIDEPPDVITTTIYDPHEFVQATEQNVVTAASTLAGVVGLLLGGFGVGLLCFAVASYVARKEEDDVAFGLRGVASASLEALNFASYLDDKYEVSSNLMLALVGSWLMLVGNYQWRMQPLVSDWRLLLGIKALLGDLLTAGSDAAATAVSKAVELNEEYQVSTEIQKRIDAAVHRRHEAFDHFQGEDNNMKAFDHFQEQDTKSFDNFQDEHDHYDGHHRGHEVQLSDDNNNDNNTNNNDNSNLRWANLPVWCARVVRFVRSRFNVFAFIVFAVCVLARLRFA</sequence>
<accession>A0A813E6K6</accession>